<feature type="transmembrane region" description="Helical" evidence="6">
    <location>
        <begin position="123"/>
        <end position="143"/>
    </location>
</feature>
<keyword evidence="3 6" id="KW-0812">Transmembrane</keyword>
<evidence type="ECO:0000256" key="3">
    <source>
        <dbReference type="ARBA" id="ARBA00022692"/>
    </source>
</evidence>
<dbReference type="InterPro" id="IPR002797">
    <property type="entry name" value="Polysacc_synth"/>
</dbReference>
<feature type="transmembrane region" description="Helical" evidence="6">
    <location>
        <begin position="150"/>
        <end position="171"/>
    </location>
</feature>
<feature type="transmembrane region" description="Helical" evidence="6">
    <location>
        <begin position="89"/>
        <end position="111"/>
    </location>
</feature>
<dbReference type="GO" id="GO:0005886">
    <property type="term" value="C:plasma membrane"/>
    <property type="evidence" value="ECO:0007669"/>
    <property type="project" value="UniProtKB-SubCell"/>
</dbReference>
<feature type="transmembrane region" description="Helical" evidence="6">
    <location>
        <begin position="20"/>
        <end position="38"/>
    </location>
</feature>
<feature type="transmembrane region" description="Helical" evidence="6">
    <location>
        <begin position="398"/>
        <end position="416"/>
    </location>
</feature>
<evidence type="ECO:0000313" key="8">
    <source>
        <dbReference type="Proteomes" id="UP000823865"/>
    </source>
</evidence>
<organism evidence="7 8">
    <name type="scientific">Candidatus Paraprevotella stercoravium</name>
    <dbReference type="NCBI Taxonomy" id="2838725"/>
    <lineage>
        <taxon>Bacteria</taxon>
        <taxon>Pseudomonadati</taxon>
        <taxon>Bacteroidota</taxon>
        <taxon>Bacteroidia</taxon>
        <taxon>Bacteroidales</taxon>
        <taxon>Prevotellaceae</taxon>
        <taxon>Paraprevotella</taxon>
    </lineage>
</organism>
<dbReference type="AlphaFoldDB" id="A0A9E2P2F6"/>
<feature type="transmembrane region" description="Helical" evidence="6">
    <location>
        <begin position="338"/>
        <end position="360"/>
    </location>
</feature>
<dbReference type="Pfam" id="PF01943">
    <property type="entry name" value="Polysacc_synt"/>
    <property type="match status" value="1"/>
</dbReference>
<reference evidence="7" key="2">
    <citation type="submission" date="2021-04" db="EMBL/GenBank/DDBJ databases">
        <authorList>
            <person name="Gilroy R."/>
        </authorList>
    </citation>
    <scope>NUCLEOTIDE SEQUENCE</scope>
    <source>
        <strain evidence="7">G3-2149</strain>
    </source>
</reference>
<feature type="transmembrane region" description="Helical" evidence="6">
    <location>
        <begin position="372"/>
        <end position="392"/>
    </location>
</feature>
<dbReference type="Proteomes" id="UP000823865">
    <property type="component" value="Unassembled WGS sequence"/>
</dbReference>
<proteinExistence type="predicted"/>
<evidence type="ECO:0000256" key="1">
    <source>
        <dbReference type="ARBA" id="ARBA00004651"/>
    </source>
</evidence>
<dbReference type="PANTHER" id="PTHR30250:SF11">
    <property type="entry name" value="O-ANTIGEN TRANSPORTER-RELATED"/>
    <property type="match status" value="1"/>
</dbReference>
<comment type="subcellular location">
    <subcellularLocation>
        <location evidence="1">Cell membrane</location>
        <topology evidence="1">Multi-pass membrane protein</topology>
    </subcellularLocation>
</comment>
<keyword evidence="4 6" id="KW-1133">Transmembrane helix</keyword>
<keyword evidence="2" id="KW-1003">Cell membrane</keyword>
<accession>A0A9E2P2F6</accession>
<feature type="transmembrane region" description="Helical" evidence="6">
    <location>
        <begin position="221"/>
        <end position="246"/>
    </location>
</feature>
<comment type="caution">
    <text evidence="7">The sequence shown here is derived from an EMBL/GenBank/DDBJ whole genome shotgun (WGS) entry which is preliminary data.</text>
</comment>
<evidence type="ECO:0000313" key="7">
    <source>
        <dbReference type="EMBL" id="MBU3854793.1"/>
    </source>
</evidence>
<protein>
    <submittedName>
        <fullName evidence="7">Oligosaccharide flippase family protein</fullName>
    </submittedName>
</protein>
<dbReference type="EMBL" id="JAHLFU010000284">
    <property type="protein sequence ID" value="MBU3854793.1"/>
    <property type="molecule type" value="Genomic_DNA"/>
</dbReference>
<feature type="transmembrane region" description="Helical" evidence="6">
    <location>
        <begin position="50"/>
        <end position="68"/>
    </location>
</feature>
<evidence type="ECO:0000256" key="4">
    <source>
        <dbReference type="ARBA" id="ARBA00022989"/>
    </source>
</evidence>
<evidence type="ECO:0000256" key="2">
    <source>
        <dbReference type="ARBA" id="ARBA00022475"/>
    </source>
</evidence>
<evidence type="ECO:0000256" key="6">
    <source>
        <dbReference type="SAM" id="Phobius"/>
    </source>
</evidence>
<feature type="transmembrane region" description="Helical" evidence="6">
    <location>
        <begin position="177"/>
        <end position="200"/>
    </location>
</feature>
<sequence length="419" mass="47100">MKFLKSVVTSKEELVDTVYLIVLQGFNQLLPLFVMPYLMKVLGAGGYGEIGYALAVIQYIDLIVTFGFNLSATKLIAQSGDDKNQYSTYFWNVVCAKLLLLLASCLLLFFATEFVPSIHKYKYVIYATLPMAVGSAFTFMWFFQGMGMVRLFSILNTCSKILLLPLVFFFVKDESDVIWAAFLQASVFVLTAIISNIYILKKKILVWKAPSIKGVLHVVKDSFPLFLSTASTSVYTQFFVVVLGFYCTSEMIGRYTSAERIMRALVFLVYVPISQAFYPRISKQVCQNYSLARENFRNALYVTGICMFCIGVFIFFGGDYIAEWLGGAYKGLDDILRIMAFVPLAIGVGGILGQMGLIAMGTNTDKLHFRNVYFYVALISLVTVLPLVANFYETGAAIALLVSEWLVLIFMLFYNVKKK</sequence>
<feature type="transmembrane region" description="Helical" evidence="6">
    <location>
        <begin position="299"/>
        <end position="318"/>
    </location>
</feature>
<dbReference type="PANTHER" id="PTHR30250">
    <property type="entry name" value="PST FAMILY PREDICTED COLANIC ACID TRANSPORTER"/>
    <property type="match status" value="1"/>
</dbReference>
<name>A0A9E2P2F6_9BACT</name>
<keyword evidence="5 6" id="KW-0472">Membrane</keyword>
<reference evidence="7" key="1">
    <citation type="journal article" date="2021" name="PeerJ">
        <title>Extensive microbial diversity within the chicken gut microbiome revealed by metagenomics and culture.</title>
        <authorList>
            <person name="Gilroy R."/>
            <person name="Ravi A."/>
            <person name="Getino M."/>
            <person name="Pursley I."/>
            <person name="Horton D.L."/>
            <person name="Alikhan N.F."/>
            <person name="Baker D."/>
            <person name="Gharbi K."/>
            <person name="Hall N."/>
            <person name="Watson M."/>
            <person name="Adriaenssens E.M."/>
            <person name="Foster-Nyarko E."/>
            <person name="Jarju S."/>
            <person name="Secka A."/>
            <person name="Antonio M."/>
            <person name="Oren A."/>
            <person name="Chaudhuri R.R."/>
            <person name="La Ragione R."/>
            <person name="Hildebrand F."/>
            <person name="Pallen M.J."/>
        </authorList>
    </citation>
    <scope>NUCLEOTIDE SEQUENCE</scope>
    <source>
        <strain evidence="7">G3-2149</strain>
    </source>
</reference>
<evidence type="ECO:0000256" key="5">
    <source>
        <dbReference type="ARBA" id="ARBA00023136"/>
    </source>
</evidence>
<dbReference type="InterPro" id="IPR050833">
    <property type="entry name" value="Poly_Biosynth_Transport"/>
</dbReference>
<gene>
    <name evidence="7" type="ORF">H9789_13460</name>
</gene>